<dbReference type="RefSeq" id="WP_081403021.1">
    <property type="nucleotide sequence ID" value="NZ_KQ976354.1"/>
</dbReference>
<organism evidence="5 6">
    <name type="scientific">Scytonema hofmannii PCC 7110</name>
    <dbReference type="NCBI Taxonomy" id="128403"/>
    <lineage>
        <taxon>Bacteria</taxon>
        <taxon>Bacillati</taxon>
        <taxon>Cyanobacteriota</taxon>
        <taxon>Cyanophyceae</taxon>
        <taxon>Nostocales</taxon>
        <taxon>Scytonemataceae</taxon>
        <taxon>Scytonema</taxon>
    </lineage>
</organism>
<gene>
    <name evidence="5" type="ORF">WA1_38325</name>
</gene>
<dbReference type="InterPro" id="IPR011990">
    <property type="entry name" value="TPR-like_helical_dom_sf"/>
</dbReference>
<comment type="caution">
    <text evidence="5">The sequence shown here is derived from an EMBL/GenBank/DDBJ whole genome shotgun (WGS) entry which is preliminary data.</text>
</comment>
<feature type="repeat" description="TPR" evidence="3">
    <location>
        <begin position="604"/>
        <end position="637"/>
    </location>
</feature>
<dbReference type="SUPFAM" id="SSF52540">
    <property type="entry name" value="P-loop containing nucleoside triphosphate hydrolases"/>
    <property type="match status" value="1"/>
</dbReference>
<dbReference type="PANTHER" id="PTHR30483">
    <property type="entry name" value="LEUCINE-SPECIFIC-BINDING PROTEIN"/>
    <property type="match status" value="1"/>
</dbReference>
<dbReference type="PANTHER" id="PTHR30483:SF6">
    <property type="entry name" value="PERIPLASMIC BINDING PROTEIN OF ABC TRANSPORTER FOR NATURAL AMINO ACIDS"/>
    <property type="match status" value="1"/>
</dbReference>
<feature type="repeat" description="TPR" evidence="3">
    <location>
        <begin position="419"/>
        <end position="452"/>
    </location>
</feature>
<dbReference type="SMART" id="SM00028">
    <property type="entry name" value="TPR"/>
    <property type="match status" value="3"/>
</dbReference>
<dbReference type="Pfam" id="PF14516">
    <property type="entry name" value="AAA_35"/>
    <property type="match status" value="1"/>
</dbReference>
<evidence type="ECO:0000256" key="1">
    <source>
        <dbReference type="ARBA" id="ARBA00010062"/>
    </source>
</evidence>
<keyword evidence="6" id="KW-1185">Reference proteome</keyword>
<dbReference type="SUPFAM" id="SSF53822">
    <property type="entry name" value="Periplasmic binding protein-like I"/>
    <property type="match status" value="1"/>
</dbReference>
<dbReference type="InterPro" id="IPR019734">
    <property type="entry name" value="TPR_rpt"/>
</dbReference>
<protein>
    <recommendedName>
        <fullName evidence="4">Leucine-binding protein domain-containing protein</fullName>
    </recommendedName>
</protein>
<evidence type="ECO:0000313" key="5">
    <source>
        <dbReference type="EMBL" id="KYC38203.1"/>
    </source>
</evidence>
<name>A0A139X0P2_9CYAN</name>
<dbReference type="Pfam" id="PF13458">
    <property type="entry name" value="Peripla_BP_6"/>
    <property type="match status" value="1"/>
</dbReference>
<dbReference type="Proteomes" id="UP000076925">
    <property type="component" value="Unassembled WGS sequence"/>
</dbReference>
<dbReference type="InterPro" id="IPR028082">
    <property type="entry name" value="Peripla_BP_I"/>
</dbReference>
<dbReference type="Gene3D" id="3.40.50.300">
    <property type="entry name" value="P-loop containing nucleotide triphosphate hydrolases"/>
    <property type="match status" value="1"/>
</dbReference>
<dbReference type="SUPFAM" id="SSF48452">
    <property type="entry name" value="TPR-like"/>
    <property type="match status" value="1"/>
</dbReference>
<sequence length="1013" mass="114133">MTNINTRKNPYIIGKQIDAPEKFFGREDLLLFIKDNLEENIKFLLLHGQRRIGKSSLLRQIPHQVTCQEFVFVFFDLQGHSHSSLSDILYNLAETIAEDLELDSNLITIPSHEELTNNINIFSNHFLPQVFQKLGEKNLVLLLDEFDVVRSDDEILNMANSFFRYLQSLLKQQTKLVFIPVVGRANDDFQYLSQLFNSPPYQEIGLLNEISARRLITRPAQGLLEYNEDAIKAILKLSAGHPYFTQVICFNLFIQATIEEKSTVTPSDVQDIVDKAIESATGGLTWFWDGLSISEKVVFSAVAEAQKIAIGQNKQFPEDPLTLLNRSAVIPTHLLTQAAQKLAKQGYLDDTERRVKVELVRRWLVKYHPFEQEITELEKIAIEEINVILANETELYRRGNNQDLIDHYEKILQLNPNHFSTLPVLAKKYLEAKNFDQALELYQRAYQLDSTRNKEGLLLALEIYGKHLIGEQELIKAKVQFERVLEIAPDRESAKRELSKIETELEKQQLISIEVEKRSVKPHRLNNQPVLLATITAVIALVSGIGIYQIFTSCSGGQQKVNGSCVPISTPTPIPIPTPTPTSSPGNIESKISRGERTLFFSITNPERDRGIDAFQKSNYSQAVELFQKAVERDRKDPEVRIYHNNAKSRETGNPLTLAVVVPADNAKSISQQILRGVAQAQEQFNTEGGLNGRLLEIVIANDGNNPDQAKQIARQLVKDESVLGIIGHSSSKMTQAALPVYKREGIPIVSSTSTANTLDGNVFFRTAPPDETSAQTLAEYAQRVALKKVVIFYNPNDPYSNSFREEFSKNFKDKERIFRKVDLTDEKLNIEQELKDSVSQQVQAVMLFSDVDHTSVALEIAKVNANNKLGLKLLGGESLYNQKTLQDGGNAVEGLVIVVPWFRKAPQSKNFASEAKQLWSKDGTGDRTEDGTEKITWRTATSFDATQAFIKSLRSNPSRATILQELRKINLSAKQTSGDVLKFNHEGERQNKPILVTFVKGQFSCLQPQCSP</sequence>
<dbReference type="InterPro" id="IPR028081">
    <property type="entry name" value="Leu-bd"/>
</dbReference>
<dbReference type="EMBL" id="ANNX02000042">
    <property type="protein sequence ID" value="KYC38203.1"/>
    <property type="molecule type" value="Genomic_DNA"/>
</dbReference>
<reference evidence="5 6" key="1">
    <citation type="journal article" date="2013" name="Genome Biol. Evol.">
        <title>Genomes of Stigonematalean cyanobacteria (subsection V) and the evolution of oxygenic photosynthesis from prokaryotes to plastids.</title>
        <authorList>
            <person name="Dagan T."/>
            <person name="Roettger M."/>
            <person name="Stucken K."/>
            <person name="Landan G."/>
            <person name="Koch R."/>
            <person name="Major P."/>
            <person name="Gould S.B."/>
            <person name="Goremykin V.V."/>
            <person name="Rippka R."/>
            <person name="Tandeau de Marsac N."/>
            <person name="Gugger M."/>
            <person name="Lockhart P.J."/>
            <person name="Allen J.F."/>
            <person name="Brune I."/>
            <person name="Maus I."/>
            <person name="Puhler A."/>
            <person name="Martin W.F."/>
        </authorList>
    </citation>
    <scope>NUCLEOTIDE SEQUENCE [LARGE SCALE GENOMIC DNA]</scope>
    <source>
        <strain evidence="5 6">PCC 7110</strain>
    </source>
</reference>
<evidence type="ECO:0000313" key="6">
    <source>
        <dbReference type="Proteomes" id="UP000076925"/>
    </source>
</evidence>
<proteinExistence type="inferred from homology"/>
<dbReference type="STRING" id="128403.WA1_38325"/>
<evidence type="ECO:0000256" key="3">
    <source>
        <dbReference type="PROSITE-ProRule" id="PRU00339"/>
    </source>
</evidence>
<dbReference type="CDD" id="cd06268">
    <property type="entry name" value="PBP1_ABC_transporter_LIVBP-like"/>
    <property type="match status" value="1"/>
</dbReference>
<dbReference type="InterPro" id="IPR027417">
    <property type="entry name" value="P-loop_NTPase"/>
</dbReference>
<dbReference type="Gene3D" id="1.25.40.10">
    <property type="entry name" value="Tetratricopeptide repeat domain"/>
    <property type="match status" value="1"/>
</dbReference>
<feature type="domain" description="Leucine-binding protein" evidence="4">
    <location>
        <begin position="668"/>
        <end position="972"/>
    </location>
</feature>
<dbReference type="Gene3D" id="3.40.50.2300">
    <property type="match status" value="2"/>
</dbReference>
<keyword evidence="2" id="KW-0732">Signal</keyword>
<keyword evidence="3" id="KW-0802">TPR repeat</keyword>
<evidence type="ECO:0000256" key="2">
    <source>
        <dbReference type="ARBA" id="ARBA00022729"/>
    </source>
</evidence>
<dbReference type="InterPro" id="IPR051010">
    <property type="entry name" value="BCAA_transport"/>
</dbReference>
<comment type="similarity">
    <text evidence="1">Belongs to the leucine-binding protein family.</text>
</comment>
<accession>A0A139X0P2</accession>
<evidence type="ECO:0000259" key="4">
    <source>
        <dbReference type="Pfam" id="PF13458"/>
    </source>
</evidence>
<dbReference type="PROSITE" id="PS50005">
    <property type="entry name" value="TPR"/>
    <property type="match status" value="2"/>
</dbReference>
<dbReference type="OrthoDB" id="478637at2"/>
<dbReference type="AlphaFoldDB" id="A0A139X0P2"/>